<reference evidence="10" key="2">
    <citation type="submission" date="2023-01" db="EMBL/GenBank/DDBJ databases">
        <title>Draft genome sequence of Algimonas ampicilliniresistens strain NBRC 108219.</title>
        <authorList>
            <person name="Sun Q."/>
            <person name="Mori K."/>
        </authorList>
    </citation>
    <scope>NUCLEOTIDE SEQUENCE</scope>
    <source>
        <strain evidence="10">NBRC 108219</strain>
    </source>
</reference>
<evidence type="ECO:0000256" key="5">
    <source>
        <dbReference type="ARBA" id="ARBA00022989"/>
    </source>
</evidence>
<dbReference type="InterPro" id="IPR004681">
    <property type="entry name" value="TRAP_DctM"/>
</dbReference>
<feature type="transmembrane region" description="Helical" evidence="8">
    <location>
        <begin position="497"/>
        <end position="519"/>
    </location>
</feature>
<keyword evidence="3 7" id="KW-0997">Cell inner membrane</keyword>
<evidence type="ECO:0000256" key="8">
    <source>
        <dbReference type="SAM" id="Phobius"/>
    </source>
</evidence>
<keyword evidence="5 8" id="KW-1133">Transmembrane helix</keyword>
<organism evidence="10 11">
    <name type="scientific">Algimonas ampicilliniresistens</name>
    <dbReference type="NCBI Taxonomy" id="1298735"/>
    <lineage>
        <taxon>Bacteria</taxon>
        <taxon>Pseudomonadati</taxon>
        <taxon>Pseudomonadota</taxon>
        <taxon>Alphaproteobacteria</taxon>
        <taxon>Maricaulales</taxon>
        <taxon>Robiginitomaculaceae</taxon>
        <taxon>Algimonas</taxon>
    </lineage>
</organism>
<comment type="subcellular location">
    <subcellularLocation>
        <location evidence="1 7">Cell inner membrane</location>
        <topology evidence="1 7">Multi-pass membrane protein</topology>
    </subcellularLocation>
</comment>
<accession>A0ABQ5V8C1</accession>
<keyword evidence="4 8" id="KW-0812">Transmembrane</keyword>
<sequence length="520" mass="54448">MNPAEILAALMFVTACAGLMAGYNVAFTLAGVSVVFAAIASALGLFDPSFFLSLPARIYPLITREILMAVPLFVFMGVMLEKSRIAEELLQNMGDLFGPLRGGLGISVIFVGALLAASTGIVGATVVTMGLLSLPTMLKRGYDIPLASASIAASGTLGQIIPPSIVLVILGDQIGNAFQEAQRSYGLETDAVVSVGDLFAGALIPGLILVGAYALYIFITAVLSPAKAPAQPWPDDTDAKELLWRSFKAMVPPIFLIVAVLGSILSGYATPTRGAALGALGAMLLAAARLVPEGRRWPLWAAIALLALVALDMTGVDLRVSQTKWSTVEVLAGCLAALLVIIGLFGTAIGSVRLLRNGQLAEVSRSTMHITGMVFVILIGATVFSLVFRGLGGDEMVADLMAAAPGGTWGAFTMVMIVMFILGFFLDFIEITFVVVPLVAPPLLAAGLDPVWLGVVMALNLQTSFLTPPFGFALFYLRGVSPPEVTTAHLYRGVIPFIGIQLALIALLIIFPGLVTGILD</sequence>
<feature type="transmembrane region" description="Helical" evidence="8">
    <location>
        <begin position="198"/>
        <end position="223"/>
    </location>
</feature>
<evidence type="ECO:0000256" key="7">
    <source>
        <dbReference type="RuleBase" id="RU369079"/>
    </source>
</evidence>
<feature type="transmembrane region" description="Helical" evidence="8">
    <location>
        <begin position="27"/>
        <end position="46"/>
    </location>
</feature>
<feature type="domain" description="TRAP C4-dicarboxylate transport system permease DctM subunit" evidence="9">
    <location>
        <begin position="327"/>
        <end position="514"/>
    </location>
</feature>
<comment type="caution">
    <text evidence="10">The sequence shown here is derived from an EMBL/GenBank/DDBJ whole genome shotgun (WGS) entry which is preliminary data.</text>
</comment>
<evidence type="ECO:0000256" key="6">
    <source>
        <dbReference type="ARBA" id="ARBA00023136"/>
    </source>
</evidence>
<dbReference type="RefSeq" id="WP_284388509.1">
    <property type="nucleotide sequence ID" value="NZ_BSNK01000001.1"/>
</dbReference>
<evidence type="ECO:0000313" key="10">
    <source>
        <dbReference type="EMBL" id="GLQ23267.1"/>
    </source>
</evidence>
<proteinExistence type="predicted"/>
<protein>
    <submittedName>
        <fullName evidence="10">C4-dicarboxylate ABC transporter</fullName>
    </submittedName>
</protein>
<evidence type="ECO:0000259" key="9">
    <source>
        <dbReference type="Pfam" id="PF06808"/>
    </source>
</evidence>
<feature type="transmembrane region" description="Helical" evidence="8">
    <location>
        <begin position="408"/>
        <end position="439"/>
    </location>
</feature>
<feature type="transmembrane region" description="Helical" evidence="8">
    <location>
        <begin position="330"/>
        <end position="355"/>
    </location>
</feature>
<name>A0ABQ5V8C1_9PROT</name>
<feature type="transmembrane region" description="Helical" evidence="8">
    <location>
        <begin position="275"/>
        <end position="292"/>
    </location>
</feature>
<dbReference type="InterPro" id="IPR010656">
    <property type="entry name" value="DctM"/>
</dbReference>
<dbReference type="EMBL" id="BSNK01000001">
    <property type="protein sequence ID" value="GLQ23267.1"/>
    <property type="molecule type" value="Genomic_DNA"/>
</dbReference>
<feature type="transmembrane region" description="Helical" evidence="8">
    <location>
        <begin position="250"/>
        <end position="269"/>
    </location>
</feature>
<keyword evidence="7" id="KW-0813">Transport</keyword>
<evidence type="ECO:0000313" key="11">
    <source>
        <dbReference type="Proteomes" id="UP001161391"/>
    </source>
</evidence>
<feature type="transmembrane region" description="Helical" evidence="8">
    <location>
        <begin position="58"/>
        <end position="80"/>
    </location>
</feature>
<feature type="transmembrane region" description="Helical" evidence="8">
    <location>
        <begin position="451"/>
        <end position="477"/>
    </location>
</feature>
<keyword evidence="11" id="KW-1185">Reference proteome</keyword>
<gene>
    <name evidence="10" type="ORF">GCM10007853_11410</name>
</gene>
<reference evidence="10" key="1">
    <citation type="journal article" date="2014" name="Int. J. Syst. Evol. Microbiol.">
        <title>Complete genome of a new Firmicutes species belonging to the dominant human colonic microbiota ('Ruminococcus bicirculans') reveals two chromosomes and a selective capacity to utilize plant glucans.</title>
        <authorList>
            <consortium name="NISC Comparative Sequencing Program"/>
            <person name="Wegmann U."/>
            <person name="Louis P."/>
            <person name="Goesmann A."/>
            <person name="Henrissat B."/>
            <person name="Duncan S.H."/>
            <person name="Flint H.J."/>
        </authorList>
    </citation>
    <scope>NUCLEOTIDE SEQUENCE</scope>
    <source>
        <strain evidence="10">NBRC 108219</strain>
    </source>
</reference>
<keyword evidence="6 8" id="KW-0472">Membrane</keyword>
<evidence type="ECO:0000256" key="3">
    <source>
        <dbReference type="ARBA" id="ARBA00022519"/>
    </source>
</evidence>
<evidence type="ECO:0000256" key="1">
    <source>
        <dbReference type="ARBA" id="ARBA00004429"/>
    </source>
</evidence>
<evidence type="ECO:0000256" key="2">
    <source>
        <dbReference type="ARBA" id="ARBA00022475"/>
    </source>
</evidence>
<dbReference type="Pfam" id="PF06808">
    <property type="entry name" value="DctM"/>
    <property type="match status" value="2"/>
</dbReference>
<feature type="domain" description="TRAP C4-dicarboxylate transport system permease DctM subunit" evidence="9">
    <location>
        <begin position="13"/>
        <end position="295"/>
    </location>
</feature>
<feature type="transmembrane region" description="Helical" evidence="8">
    <location>
        <begin position="299"/>
        <end position="318"/>
    </location>
</feature>
<dbReference type="PANTHER" id="PTHR33362">
    <property type="entry name" value="SIALIC ACID TRAP TRANSPORTER PERMEASE PROTEIN SIAT-RELATED"/>
    <property type="match status" value="1"/>
</dbReference>
<comment type="function">
    <text evidence="7">Part of the tripartite ATP-independent periplasmic (TRAP) transport system.</text>
</comment>
<dbReference type="PANTHER" id="PTHR33362:SF7">
    <property type="entry name" value="SLL1103 PROTEIN"/>
    <property type="match status" value="1"/>
</dbReference>
<keyword evidence="2" id="KW-1003">Cell membrane</keyword>
<feature type="transmembrane region" description="Helical" evidence="8">
    <location>
        <begin position="144"/>
        <end position="170"/>
    </location>
</feature>
<dbReference type="Proteomes" id="UP001161391">
    <property type="component" value="Unassembled WGS sequence"/>
</dbReference>
<evidence type="ECO:0000256" key="4">
    <source>
        <dbReference type="ARBA" id="ARBA00022692"/>
    </source>
</evidence>
<feature type="transmembrane region" description="Helical" evidence="8">
    <location>
        <begin position="367"/>
        <end position="388"/>
    </location>
</feature>
<feature type="transmembrane region" description="Helical" evidence="8">
    <location>
        <begin position="100"/>
        <end position="132"/>
    </location>
</feature>